<dbReference type="GO" id="GO:0003677">
    <property type="term" value="F:DNA binding"/>
    <property type="evidence" value="ECO:0007669"/>
    <property type="project" value="UniProtKB-UniRule"/>
</dbReference>
<dbReference type="EnsemblPlants" id="Bo4g162540.1">
    <property type="protein sequence ID" value="Bo4g162540.1"/>
    <property type="gene ID" value="Bo4g162540"/>
</dbReference>
<dbReference type="InterPro" id="IPR017970">
    <property type="entry name" value="Homeobox_CS"/>
</dbReference>
<evidence type="ECO:0000256" key="4">
    <source>
        <dbReference type="ARBA" id="ARBA00023125"/>
    </source>
</evidence>
<dbReference type="HOGENOM" id="CLU_011058_5_2_1"/>
<dbReference type="PANTHER" id="PTHR11850">
    <property type="entry name" value="HOMEOBOX PROTEIN TRANSCRIPTION FACTORS"/>
    <property type="match status" value="1"/>
</dbReference>
<evidence type="ECO:0000256" key="9">
    <source>
        <dbReference type="SAM" id="MobiDB-lite"/>
    </source>
</evidence>
<dbReference type="RefSeq" id="XP_013634538.1">
    <property type="nucleotide sequence ID" value="XM_013779084.1"/>
</dbReference>
<dbReference type="SMR" id="A0A0D3C2C2"/>
<dbReference type="InterPro" id="IPR009057">
    <property type="entry name" value="Homeodomain-like_sf"/>
</dbReference>
<keyword evidence="4 8" id="KW-0238">DNA-binding</keyword>
<evidence type="ECO:0000256" key="1">
    <source>
        <dbReference type="ARBA" id="ARBA00004123"/>
    </source>
</evidence>
<feature type="compositionally biased region" description="Polar residues" evidence="9">
    <location>
        <begin position="332"/>
        <end position="343"/>
    </location>
</feature>
<dbReference type="Pfam" id="PF07526">
    <property type="entry name" value="POX"/>
    <property type="match status" value="1"/>
</dbReference>
<keyword evidence="3" id="KW-0805">Transcription regulation</keyword>
<reference evidence="11 12" key="1">
    <citation type="journal article" date="2014" name="Genome Biol.">
        <title>Transcriptome and methylome profiling reveals relics of genome dominance in the mesopolyploid Brassica oleracea.</title>
        <authorList>
            <person name="Parkin I.A."/>
            <person name="Koh C."/>
            <person name="Tang H."/>
            <person name="Robinson S.J."/>
            <person name="Kagale S."/>
            <person name="Clarke W.E."/>
            <person name="Town C.D."/>
            <person name="Nixon J."/>
            <person name="Krishnakumar V."/>
            <person name="Bidwell S.L."/>
            <person name="Denoeud F."/>
            <person name="Belcram H."/>
            <person name="Links M.G."/>
            <person name="Just J."/>
            <person name="Clarke C."/>
            <person name="Bender T."/>
            <person name="Huebert T."/>
            <person name="Mason A.S."/>
            <person name="Pires J.C."/>
            <person name="Barker G."/>
            <person name="Moore J."/>
            <person name="Walley P.G."/>
            <person name="Manoli S."/>
            <person name="Batley J."/>
            <person name="Edwards D."/>
            <person name="Nelson M.N."/>
            <person name="Wang X."/>
            <person name="Paterson A.H."/>
            <person name="King G."/>
            <person name="Bancroft I."/>
            <person name="Chalhoub B."/>
            <person name="Sharpe A.G."/>
        </authorList>
    </citation>
    <scope>NUCLEOTIDE SEQUENCE</scope>
    <source>
        <strain evidence="11 12">cv. TO1000</strain>
    </source>
</reference>
<dbReference type="SMART" id="SM00574">
    <property type="entry name" value="POX"/>
    <property type="match status" value="1"/>
</dbReference>
<comment type="subcellular location">
    <subcellularLocation>
        <location evidence="1 8">Nucleus</location>
    </subcellularLocation>
</comment>
<keyword evidence="5 8" id="KW-0371">Homeobox</keyword>
<feature type="region of interest" description="Disordered" evidence="9">
    <location>
        <begin position="319"/>
        <end position="343"/>
    </location>
</feature>
<dbReference type="GO" id="GO:0005634">
    <property type="term" value="C:nucleus"/>
    <property type="evidence" value="ECO:0007669"/>
    <property type="project" value="UniProtKB-SubCell"/>
</dbReference>
<evidence type="ECO:0000256" key="8">
    <source>
        <dbReference type="PROSITE-ProRule" id="PRU00108"/>
    </source>
</evidence>
<comment type="similarity">
    <text evidence="2">Belongs to the TALE/BELL homeobox family.</text>
</comment>
<keyword evidence="12" id="KW-1185">Reference proteome</keyword>
<proteinExistence type="inferred from homology"/>
<dbReference type="InterPro" id="IPR006563">
    <property type="entry name" value="POX_dom"/>
</dbReference>
<dbReference type="eggNOG" id="KOG0773">
    <property type="taxonomic scope" value="Eukaryota"/>
</dbReference>
<name>A0A0D3C2C2_BRAOL</name>
<dbReference type="KEGG" id="boe:106340206"/>
<evidence type="ECO:0000256" key="2">
    <source>
        <dbReference type="ARBA" id="ARBA00006454"/>
    </source>
</evidence>
<evidence type="ECO:0000256" key="3">
    <source>
        <dbReference type="ARBA" id="ARBA00023015"/>
    </source>
</evidence>
<dbReference type="PROSITE" id="PS50071">
    <property type="entry name" value="HOMEOBOX_2"/>
    <property type="match status" value="1"/>
</dbReference>
<evidence type="ECO:0000313" key="12">
    <source>
        <dbReference type="Proteomes" id="UP000032141"/>
    </source>
</evidence>
<dbReference type="FunFam" id="1.10.10.60:FF:000117">
    <property type="entry name" value="BEL1-like homeodomain protein 9"/>
    <property type="match status" value="1"/>
</dbReference>
<sequence length="449" mass="50698">MAVFFQGETEMREPSSDLFMVNLNPSPDQTMTINAHNNHFYNLCFAPQQHPQRMNKYEVLDHIEQANCSAISTVSNGRVTQSFRALAPTYLRVAQELLNEIVHVGRGSRGAKQEQQMNNESATYGLYNGVGNINGGPKPGVCRQELQLKRAKLISMVEKVEQIYKQYHDQMQTVISSFEQEAGLGSANSYTHMALQTISKKFRAVKDMICLQIKHINNLLGEKECEGVCLAKQLGKMPHNHSNAWRPQRGLPETAVSVLRAWLFNHFLHPYPRDLDKEMLAKQTGLTKSQVSNWFINARVRMWKPMVEEMYLEEMNIEESRKRGNLSEHGNKGSSSKQLCNNTTSDESSNWIIPAFHQGFIKNETSMQNSFSSCSVMTFGKQHANQAKLIQFSGGFENYHAMVGNSVSLSLGMPHSCDQSLNNIQFGSTSNETKISGKYPPSLTYQNID</sequence>
<dbReference type="SMART" id="SM00389">
    <property type="entry name" value="HOX"/>
    <property type="match status" value="1"/>
</dbReference>
<dbReference type="OMA" id="KEMICLQ"/>
<evidence type="ECO:0000259" key="10">
    <source>
        <dbReference type="PROSITE" id="PS50071"/>
    </source>
</evidence>
<dbReference type="RefSeq" id="XP_013634539.1">
    <property type="nucleotide sequence ID" value="XM_013779085.1"/>
</dbReference>
<feature type="compositionally biased region" description="Basic and acidic residues" evidence="9">
    <location>
        <begin position="319"/>
        <end position="331"/>
    </location>
</feature>
<evidence type="ECO:0000313" key="11">
    <source>
        <dbReference type="EnsemblPlants" id="Bo4g162540.1"/>
    </source>
</evidence>
<dbReference type="SUPFAM" id="SSF46689">
    <property type="entry name" value="Homeodomain-like"/>
    <property type="match status" value="1"/>
</dbReference>
<dbReference type="Gene3D" id="1.10.10.60">
    <property type="entry name" value="Homeodomain-like"/>
    <property type="match status" value="1"/>
</dbReference>
<organism evidence="11 12">
    <name type="scientific">Brassica oleracea var. oleracea</name>
    <dbReference type="NCBI Taxonomy" id="109376"/>
    <lineage>
        <taxon>Eukaryota</taxon>
        <taxon>Viridiplantae</taxon>
        <taxon>Streptophyta</taxon>
        <taxon>Embryophyta</taxon>
        <taxon>Tracheophyta</taxon>
        <taxon>Spermatophyta</taxon>
        <taxon>Magnoliopsida</taxon>
        <taxon>eudicotyledons</taxon>
        <taxon>Gunneridae</taxon>
        <taxon>Pentapetalae</taxon>
        <taxon>rosids</taxon>
        <taxon>malvids</taxon>
        <taxon>Brassicales</taxon>
        <taxon>Brassicaceae</taxon>
        <taxon>Brassiceae</taxon>
        <taxon>Brassica</taxon>
    </lineage>
</organism>
<evidence type="ECO:0000256" key="5">
    <source>
        <dbReference type="ARBA" id="ARBA00023155"/>
    </source>
</evidence>
<dbReference type="GO" id="GO:0000981">
    <property type="term" value="F:DNA-binding transcription factor activity, RNA polymerase II-specific"/>
    <property type="evidence" value="ECO:0007669"/>
    <property type="project" value="InterPro"/>
</dbReference>
<dbReference type="InterPro" id="IPR001356">
    <property type="entry name" value="HD"/>
</dbReference>
<dbReference type="Gramene" id="Bo4g162540.1">
    <property type="protein sequence ID" value="Bo4g162540.1"/>
    <property type="gene ID" value="Bo4g162540"/>
</dbReference>
<dbReference type="AlphaFoldDB" id="A0A0D3C2C2"/>
<dbReference type="Pfam" id="PF05920">
    <property type="entry name" value="Homeobox_KN"/>
    <property type="match status" value="1"/>
</dbReference>
<dbReference type="STRING" id="109376.A0A0D3C2C2"/>
<dbReference type="OrthoDB" id="10056939at2759"/>
<evidence type="ECO:0000256" key="7">
    <source>
        <dbReference type="ARBA" id="ARBA00023242"/>
    </source>
</evidence>
<dbReference type="GeneID" id="106340206"/>
<feature type="domain" description="Homeobox" evidence="10">
    <location>
        <begin position="242"/>
        <end position="305"/>
    </location>
</feature>
<feature type="DNA-binding region" description="Homeobox" evidence="8">
    <location>
        <begin position="244"/>
        <end position="306"/>
    </location>
</feature>
<dbReference type="Proteomes" id="UP000032141">
    <property type="component" value="Chromosome C4"/>
</dbReference>
<keyword evidence="6" id="KW-0804">Transcription</keyword>
<dbReference type="CDD" id="cd00086">
    <property type="entry name" value="homeodomain"/>
    <property type="match status" value="1"/>
</dbReference>
<dbReference type="InterPro" id="IPR008422">
    <property type="entry name" value="KN_HD"/>
</dbReference>
<accession>A0A0D3C2C2</accession>
<dbReference type="PROSITE" id="PS00027">
    <property type="entry name" value="HOMEOBOX_1"/>
    <property type="match status" value="1"/>
</dbReference>
<protein>
    <recommendedName>
        <fullName evidence="10">Homeobox domain-containing protein</fullName>
    </recommendedName>
</protein>
<keyword evidence="7 8" id="KW-0539">Nucleus</keyword>
<dbReference type="InterPro" id="IPR050224">
    <property type="entry name" value="TALE_homeobox"/>
</dbReference>
<evidence type="ECO:0000256" key="6">
    <source>
        <dbReference type="ARBA" id="ARBA00023163"/>
    </source>
</evidence>
<reference evidence="11" key="2">
    <citation type="submission" date="2015-03" db="UniProtKB">
        <authorList>
            <consortium name="EnsemblPlants"/>
        </authorList>
    </citation>
    <scope>IDENTIFICATION</scope>
</reference>